<dbReference type="AlphaFoldDB" id="A0A250ITI4"/>
<keyword evidence="2" id="KW-1185">Reference proteome</keyword>
<dbReference type="EMBL" id="CP022163">
    <property type="protein sequence ID" value="ATB34461.1"/>
    <property type="molecule type" value="Genomic_DNA"/>
</dbReference>
<gene>
    <name evidence="1" type="ORF">MEBOL_007964</name>
</gene>
<evidence type="ECO:0000313" key="2">
    <source>
        <dbReference type="Proteomes" id="UP000217289"/>
    </source>
</evidence>
<reference evidence="1 2" key="1">
    <citation type="submission" date="2017-06" db="EMBL/GenBank/DDBJ databases">
        <authorList>
            <person name="Kim H.J."/>
            <person name="Triplett B.A."/>
        </authorList>
    </citation>
    <scope>NUCLEOTIDE SEQUENCE [LARGE SCALE GENOMIC DNA]</scope>
    <source>
        <strain evidence="1 2">DSM 14713</strain>
    </source>
</reference>
<name>A0A250ITI4_9BACT</name>
<organism evidence="1 2">
    <name type="scientific">Melittangium boletus DSM 14713</name>
    <dbReference type="NCBI Taxonomy" id="1294270"/>
    <lineage>
        <taxon>Bacteria</taxon>
        <taxon>Pseudomonadati</taxon>
        <taxon>Myxococcota</taxon>
        <taxon>Myxococcia</taxon>
        <taxon>Myxococcales</taxon>
        <taxon>Cystobacterineae</taxon>
        <taxon>Archangiaceae</taxon>
        <taxon>Melittangium</taxon>
    </lineage>
</organism>
<dbReference type="KEGG" id="mbd:MEBOL_007964"/>
<evidence type="ECO:0000313" key="1">
    <source>
        <dbReference type="EMBL" id="ATB34461.1"/>
    </source>
</evidence>
<accession>A0A250ITI4</accession>
<protein>
    <submittedName>
        <fullName evidence="1">Uncharacterized protein</fullName>
    </submittedName>
</protein>
<dbReference type="Proteomes" id="UP000217289">
    <property type="component" value="Chromosome"/>
</dbReference>
<proteinExistence type="predicted"/>
<sequence length="221" mass="22136">MRGQLEDGGQGNVCFAGECDVVAQNCAAGSRCTYVSQGNVTSRRCVPASTGTVDEGGNCQSIATTEGDFYDTCKAGLACTASPTSGGGTAPYTCKRFCHGGDQCAAPSDCVEVMHFTGSNELPRVCGAPGASCDVLTQGCTSPLGCYPSPKSGSVCVTAGTLADGQPCTYSNDCGPGSACVKDGVGLVCREMCRAPSGSPACSSGRCEPLQDFPGVGVCVP</sequence>